<protein>
    <submittedName>
        <fullName evidence="2">Uncharacterized protein</fullName>
    </submittedName>
</protein>
<name>A0AAQ3UD41_PASNO</name>
<dbReference type="Proteomes" id="UP001341281">
    <property type="component" value="Chromosome 08"/>
</dbReference>
<feature type="region of interest" description="Disordered" evidence="1">
    <location>
        <begin position="1"/>
        <end position="33"/>
    </location>
</feature>
<keyword evidence="3" id="KW-1185">Reference proteome</keyword>
<evidence type="ECO:0000313" key="3">
    <source>
        <dbReference type="Proteomes" id="UP001341281"/>
    </source>
</evidence>
<reference evidence="2 3" key="1">
    <citation type="submission" date="2024-02" db="EMBL/GenBank/DDBJ databases">
        <title>High-quality chromosome-scale genome assembly of Pensacola bahiagrass (Paspalum notatum Flugge var. saurae).</title>
        <authorList>
            <person name="Vega J.M."/>
            <person name="Podio M."/>
            <person name="Orjuela J."/>
            <person name="Siena L.A."/>
            <person name="Pessino S.C."/>
            <person name="Combes M.C."/>
            <person name="Mariac C."/>
            <person name="Albertini E."/>
            <person name="Pupilli F."/>
            <person name="Ortiz J.P.A."/>
            <person name="Leblanc O."/>
        </authorList>
    </citation>
    <scope>NUCLEOTIDE SEQUENCE [LARGE SCALE GENOMIC DNA]</scope>
    <source>
        <strain evidence="2">R1</strain>
        <tissue evidence="2">Leaf</tissue>
    </source>
</reference>
<feature type="region of interest" description="Disordered" evidence="1">
    <location>
        <begin position="53"/>
        <end position="79"/>
    </location>
</feature>
<gene>
    <name evidence="2" type="ORF">U9M48_036409</name>
</gene>
<proteinExistence type="predicted"/>
<dbReference type="AlphaFoldDB" id="A0AAQ3UD41"/>
<organism evidence="2 3">
    <name type="scientific">Paspalum notatum var. saurae</name>
    <dbReference type="NCBI Taxonomy" id="547442"/>
    <lineage>
        <taxon>Eukaryota</taxon>
        <taxon>Viridiplantae</taxon>
        <taxon>Streptophyta</taxon>
        <taxon>Embryophyta</taxon>
        <taxon>Tracheophyta</taxon>
        <taxon>Spermatophyta</taxon>
        <taxon>Magnoliopsida</taxon>
        <taxon>Liliopsida</taxon>
        <taxon>Poales</taxon>
        <taxon>Poaceae</taxon>
        <taxon>PACMAD clade</taxon>
        <taxon>Panicoideae</taxon>
        <taxon>Andropogonodae</taxon>
        <taxon>Paspaleae</taxon>
        <taxon>Paspalinae</taxon>
        <taxon>Paspalum</taxon>
    </lineage>
</organism>
<feature type="compositionally biased region" description="Basic and acidic residues" evidence="1">
    <location>
        <begin position="60"/>
        <end position="71"/>
    </location>
</feature>
<feature type="compositionally biased region" description="Basic and acidic residues" evidence="1">
    <location>
        <begin position="1"/>
        <end position="15"/>
    </location>
</feature>
<accession>A0AAQ3UD41</accession>
<evidence type="ECO:0000313" key="2">
    <source>
        <dbReference type="EMBL" id="WVZ90078.1"/>
    </source>
</evidence>
<dbReference type="EMBL" id="CP144752">
    <property type="protein sequence ID" value="WVZ90078.1"/>
    <property type="molecule type" value="Genomic_DNA"/>
</dbReference>
<sequence length="130" mass="14287">MKMDDTRPKSGDEINRPTAGGRPTQCQVGQPPGRKHIYKSIQPLYLASNVSKSHKTTKLRIHDVTNPREEPCGQSKADTWVARPPLRSADLLSEAFYTCNNCPNRQPPWGCKIKLLECKGSGSGGRPTSG</sequence>
<evidence type="ECO:0000256" key="1">
    <source>
        <dbReference type="SAM" id="MobiDB-lite"/>
    </source>
</evidence>